<proteinExistence type="predicted"/>
<dbReference type="Gene3D" id="1.20.1050.10">
    <property type="match status" value="1"/>
</dbReference>
<dbReference type="PANTHER" id="PTHR43900:SF3">
    <property type="entry name" value="GLUTATHIONE S-TRANSFERASE RHO"/>
    <property type="match status" value="1"/>
</dbReference>
<keyword evidence="5" id="KW-1185">Reference proteome</keyword>
<sequence>MSFKLTGLPTSFCTLRPLLVLAEKGVTDFDFYHPDLGIGELKACNRKRKPTSPSSHLKYTNQGTPLLPATDDDRAWALFAQWSSVEQNNFNVWAAPIYRQHVVNPILGLPTDQEALPFLRELMNAKLDAFEDFSLIDICYMPLAGAMFKFGEEGPLLARPHVRAWWERVAARESWRRLNPYV</sequence>
<gene>
    <name evidence="4" type="ORF">B0J12DRAFT_763953</name>
</gene>
<reference evidence="4 5" key="1">
    <citation type="journal article" date="2021" name="Nat. Commun.">
        <title>Genetic determinants of endophytism in the Arabidopsis root mycobiome.</title>
        <authorList>
            <person name="Mesny F."/>
            <person name="Miyauchi S."/>
            <person name="Thiergart T."/>
            <person name="Pickel B."/>
            <person name="Atanasova L."/>
            <person name="Karlsson M."/>
            <person name="Huettel B."/>
            <person name="Barry K.W."/>
            <person name="Haridas S."/>
            <person name="Chen C."/>
            <person name="Bauer D."/>
            <person name="Andreopoulos W."/>
            <person name="Pangilinan J."/>
            <person name="LaButti K."/>
            <person name="Riley R."/>
            <person name="Lipzen A."/>
            <person name="Clum A."/>
            <person name="Drula E."/>
            <person name="Henrissat B."/>
            <person name="Kohler A."/>
            <person name="Grigoriev I.V."/>
            <person name="Martin F.M."/>
            <person name="Hacquard S."/>
        </authorList>
    </citation>
    <scope>NUCLEOTIDE SEQUENCE [LARGE SCALE GENOMIC DNA]</scope>
    <source>
        <strain evidence="4 5">MPI-SDFR-AT-0080</strain>
    </source>
</reference>
<dbReference type="PANTHER" id="PTHR43900">
    <property type="entry name" value="GLUTATHIONE S-TRANSFERASE RHO"/>
    <property type="match status" value="1"/>
</dbReference>
<feature type="region of interest" description="Disordered" evidence="3">
    <location>
        <begin position="46"/>
        <end position="66"/>
    </location>
</feature>
<feature type="compositionally biased region" description="Polar residues" evidence="3">
    <location>
        <begin position="51"/>
        <end position="64"/>
    </location>
</feature>
<comment type="caution">
    <text evidence="4">The sequence shown here is derived from an EMBL/GenBank/DDBJ whole genome shotgun (WGS) entry which is preliminary data.</text>
</comment>
<evidence type="ECO:0000256" key="1">
    <source>
        <dbReference type="ARBA" id="ARBA00012452"/>
    </source>
</evidence>
<dbReference type="EMBL" id="JAGTJR010000003">
    <property type="protein sequence ID" value="KAH7062610.1"/>
    <property type="molecule type" value="Genomic_DNA"/>
</dbReference>
<protein>
    <recommendedName>
        <fullName evidence="1">glutathione transferase</fullName>
        <ecNumber evidence="1">2.5.1.18</ecNumber>
    </recommendedName>
</protein>
<evidence type="ECO:0000256" key="3">
    <source>
        <dbReference type="SAM" id="MobiDB-lite"/>
    </source>
</evidence>
<dbReference type="Proteomes" id="UP000774617">
    <property type="component" value="Unassembled WGS sequence"/>
</dbReference>
<organism evidence="4 5">
    <name type="scientific">Macrophomina phaseolina</name>
    <dbReference type="NCBI Taxonomy" id="35725"/>
    <lineage>
        <taxon>Eukaryota</taxon>
        <taxon>Fungi</taxon>
        <taxon>Dikarya</taxon>
        <taxon>Ascomycota</taxon>
        <taxon>Pezizomycotina</taxon>
        <taxon>Dothideomycetes</taxon>
        <taxon>Dothideomycetes incertae sedis</taxon>
        <taxon>Botryosphaeriales</taxon>
        <taxon>Botryosphaeriaceae</taxon>
        <taxon>Macrophomina</taxon>
    </lineage>
</organism>
<evidence type="ECO:0000313" key="5">
    <source>
        <dbReference type="Proteomes" id="UP000774617"/>
    </source>
</evidence>
<evidence type="ECO:0000313" key="4">
    <source>
        <dbReference type="EMBL" id="KAH7062610.1"/>
    </source>
</evidence>
<keyword evidence="2" id="KW-0808">Transferase</keyword>
<accession>A0ABQ8GQY4</accession>
<evidence type="ECO:0000256" key="2">
    <source>
        <dbReference type="ARBA" id="ARBA00022679"/>
    </source>
</evidence>
<dbReference type="EC" id="2.5.1.18" evidence="1"/>
<name>A0ABQ8GQY4_9PEZI</name>
<dbReference type="InterPro" id="IPR036282">
    <property type="entry name" value="Glutathione-S-Trfase_C_sf"/>
</dbReference>
<dbReference type="SUPFAM" id="SSF47616">
    <property type="entry name" value="GST C-terminal domain-like"/>
    <property type="match status" value="1"/>
</dbReference>